<keyword evidence="2" id="KW-1185">Reference proteome</keyword>
<organism evidence="1 2">
    <name type="scientific">Catellatospora aurea</name>
    <dbReference type="NCBI Taxonomy" id="1337874"/>
    <lineage>
        <taxon>Bacteria</taxon>
        <taxon>Bacillati</taxon>
        <taxon>Actinomycetota</taxon>
        <taxon>Actinomycetes</taxon>
        <taxon>Micromonosporales</taxon>
        <taxon>Micromonosporaceae</taxon>
        <taxon>Catellatospora</taxon>
    </lineage>
</organism>
<evidence type="ECO:0000313" key="2">
    <source>
        <dbReference type="Proteomes" id="UP001596392"/>
    </source>
</evidence>
<protein>
    <submittedName>
        <fullName evidence="1">SUKH-4 family immunity protein</fullName>
    </submittedName>
</protein>
<dbReference type="InterPro" id="IPR025851">
    <property type="entry name" value="SUKH-4"/>
</dbReference>
<dbReference type="EMBL" id="JBHTAC010000008">
    <property type="protein sequence ID" value="MFC7243000.1"/>
    <property type="molecule type" value="Genomic_DNA"/>
</dbReference>
<dbReference type="Pfam" id="PF14435">
    <property type="entry name" value="SUKH-4"/>
    <property type="match status" value="1"/>
</dbReference>
<reference evidence="2" key="1">
    <citation type="journal article" date="2019" name="Int. J. Syst. Evol. Microbiol.">
        <title>The Global Catalogue of Microorganisms (GCM) 10K type strain sequencing project: providing services to taxonomists for standard genome sequencing and annotation.</title>
        <authorList>
            <consortium name="The Broad Institute Genomics Platform"/>
            <consortium name="The Broad Institute Genome Sequencing Center for Infectious Disease"/>
            <person name="Wu L."/>
            <person name="Ma J."/>
        </authorList>
    </citation>
    <scope>NUCLEOTIDE SEQUENCE [LARGE SCALE GENOMIC DNA]</scope>
    <source>
        <strain evidence="2">CGMCC 1.9106</strain>
    </source>
</reference>
<dbReference type="Proteomes" id="UP001596392">
    <property type="component" value="Unassembled WGS sequence"/>
</dbReference>
<evidence type="ECO:0000313" key="1">
    <source>
        <dbReference type="EMBL" id="MFC7243000.1"/>
    </source>
</evidence>
<dbReference type="RefSeq" id="WP_376806244.1">
    <property type="nucleotide sequence ID" value="NZ_JBHTAC010000008.1"/>
</dbReference>
<comment type="caution">
    <text evidence="1">The sequence shown here is derived from an EMBL/GenBank/DDBJ whole genome shotgun (WGS) entry which is preliminary data.</text>
</comment>
<sequence length="175" mass="19223">MTTPNELAERVRSLWADYELLHFSPPALSELGMSPGDEAVLRIGMPREVGSGAIFVARELEMLTSSSGSRFARFGVGAYEQCDICVDLDTGAVVNPFVNGQEDLDSGYYVNRDVTAFLEFLCAMERYARLVASDPGRPVLLAEAETVRAHLRLVDEAALAPDAWWTGTVEEMDMV</sequence>
<gene>
    <name evidence="1" type="ORF">ACFQO7_10980</name>
</gene>
<name>A0ABW2GSK3_9ACTN</name>
<accession>A0ABW2GSK3</accession>
<proteinExistence type="predicted"/>